<feature type="non-terminal residue" evidence="1">
    <location>
        <position position="744"/>
    </location>
</feature>
<dbReference type="EMBL" id="GG678015">
    <property type="protein sequence ID" value="EER09765.1"/>
    <property type="molecule type" value="Genomic_DNA"/>
</dbReference>
<gene>
    <name evidence="1" type="ORF">Pmar_PMAR008502</name>
</gene>
<evidence type="ECO:0008006" key="3">
    <source>
        <dbReference type="Google" id="ProtNLM"/>
    </source>
</evidence>
<dbReference type="AlphaFoldDB" id="C5L0H6"/>
<keyword evidence="2" id="KW-1185">Reference proteome</keyword>
<dbReference type="InterPro" id="IPR043502">
    <property type="entry name" value="DNA/RNA_pol_sf"/>
</dbReference>
<reference evidence="1 2" key="1">
    <citation type="submission" date="2008-07" db="EMBL/GenBank/DDBJ databases">
        <authorList>
            <person name="El-Sayed N."/>
            <person name="Caler E."/>
            <person name="Inman J."/>
            <person name="Amedeo P."/>
            <person name="Hass B."/>
            <person name="Wortman J."/>
        </authorList>
    </citation>
    <scope>NUCLEOTIDE SEQUENCE [LARGE SCALE GENOMIC DNA]</scope>
    <source>
        <strain evidence="2">ATCC 50983 / TXsc</strain>
    </source>
</reference>
<accession>C5L0H6</accession>
<dbReference type="InParanoid" id="C5L0H6"/>
<dbReference type="OMA" id="NRREMIS"/>
<dbReference type="InterPro" id="IPR043128">
    <property type="entry name" value="Rev_trsase/Diguanyl_cyclase"/>
</dbReference>
<proteinExistence type="predicted"/>
<dbReference type="SUPFAM" id="SSF56672">
    <property type="entry name" value="DNA/RNA polymerases"/>
    <property type="match status" value="1"/>
</dbReference>
<dbReference type="Proteomes" id="UP000007800">
    <property type="component" value="Unassembled WGS sequence"/>
</dbReference>
<organism evidence="2">
    <name type="scientific">Perkinsus marinus (strain ATCC 50983 / TXsc)</name>
    <dbReference type="NCBI Taxonomy" id="423536"/>
    <lineage>
        <taxon>Eukaryota</taxon>
        <taxon>Sar</taxon>
        <taxon>Alveolata</taxon>
        <taxon>Perkinsozoa</taxon>
        <taxon>Perkinsea</taxon>
        <taxon>Perkinsida</taxon>
        <taxon>Perkinsidae</taxon>
        <taxon>Perkinsus</taxon>
    </lineage>
</organism>
<dbReference type="GeneID" id="9052703"/>
<name>C5L0H6_PERM5</name>
<dbReference type="Gene3D" id="3.30.70.270">
    <property type="match status" value="1"/>
</dbReference>
<evidence type="ECO:0000313" key="2">
    <source>
        <dbReference type="Proteomes" id="UP000007800"/>
    </source>
</evidence>
<protein>
    <recommendedName>
        <fullName evidence="3">Reverse transcriptase domain-containing protein</fullName>
    </recommendedName>
</protein>
<dbReference type="Gene3D" id="3.10.10.10">
    <property type="entry name" value="HIV Type 1 Reverse Transcriptase, subunit A, domain 1"/>
    <property type="match status" value="1"/>
</dbReference>
<sequence>MKGVVDSGATASYFICPADYSLAFAVDTTDSPLRVSLADGSVLMVSELLDLQFEIRDVSSTDWFCPTKHGFRFVRLASSCNDAVPYCLIGRDLISQLGITFYGVDTAWIANRLVYSSTSDKVDLIVDVSPYETLYHVCDDSPIDPSRFSVLAPAPCPNSALSVCLPDTVKSELHVLLDKLVEEGWYISPWSSAYKTRFRRLVEGEFRDVDCQRYTAQLALPLPQVPRCKPADYAHAMYRRLPTELRKAYTSAVSEYLRQNFWQRPHAALLQSPSFQSQPFASVFLVNPKKPRLVLDLRSLNSALPACTVKVAALWQVLCSLRLISPECIGASDVRAAFYAVRLCDDDDAFLKFLKVRTGIGDYVVSRVGFGVSPGPLALVDTLGRAVRRYRASETSKTGYIVDYLDDVHCFGLSVPVVANLARLIYLLSCAAFCSQLKKLGIAAIMEQRRVVNQKLQEYAIDIVASDSVSVFGLNFYYASASTLHDGNLLAVDCQRTARLAKASTFFDIEPMVCDSHSKKAFYCVAGLLSFDPCRMHSCCRLLADVLRACIGRWFSSTSWDECCHLSTLDEDDRLTYVELVRWGRLLCEEERGPCRHTTSVMPPTSGDTVPSVTLNVSSDASLYGGGVVICRQLPDGGDETVLVDALRFSPRQTFYSSNRRELLVCLQALRALSSLLDFVRSAATAQDRGLRLKVNFVSDNSSSVSWIGNPEAVLRLQSSKALEKRAVARLVDAISLELDAICK</sequence>
<evidence type="ECO:0000313" key="1">
    <source>
        <dbReference type="EMBL" id="EER09765.1"/>
    </source>
</evidence>
<dbReference type="RefSeq" id="XP_002777970.1">
    <property type="nucleotide sequence ID" value="XM_002777924.1"/>
</dbReference>
<dbReference type="OrthoDB" id="7462124at2759"/>